<dbReference type="PANTHER" id="PTHR30592">
    <property type="entry name" value="FORMATE DEHYDROGENASE"/>
    <property type="match status" value="1"/>
</dbReference>
<comment type="caution">
    <text evidence="3">Lacks conserved residue(s) required for the propagation of feature annotation.</text>
</comment>
<comment type="function">
    <text evidence="3">Required for formate dehydrogenase (FDH) activity. Acts as a sulfur carrier protein that transfers sulfur from IscS to the molybdenum cofactor prior to its insertion into FDH.</text>
</comment>
<dbReference type="GO" id="GO:0016783">
    <property type="term" value="F:sulfurtransferase activity"/>
    <property type="evidence" value="ECO:0007669"/>
    <property type="project" value="InterPro"/>
</dbReference>
<dbReference type="InterPro" id="IPR003786">
    <property type="entry name" value="FdhD"/>
</dbReference>
<dbReference type="PANTHER" id="PTHR30592:SF1">
    <property type="entry name" value="SULFUR CARRIER PROTEIN FDHD"/>
    <property type="match status" value="1"/>
</dbReference>
<dbReference type="GO" id="GO:0097163">
    <property type="term" value="F:sulfur carrier activity"/>
    <property type="evidence" value="ECO:0007669"/>
    <property type="project" value="UniProtKB-UniRule"/>
</dbReference>
<dbReference type="NCBIfam" id="NF001943">
    <property type="entry name" value="PRK00724.1-2"/>
    <property type="match status" value="1"/>
</dbReference>
<dbReference type="PIRSF" id="PIRSF015626">
    <property type="entry name" value="FdhD"/>
    <property type="match status" value="1"/>
</dbReference>
<reference evidence="4 5" key="1">
    <citation type="submission" date="2020-08" db="EMBL/GenBank/DDBJ databases">
        <title>Genomic Encyclopedia of Type Strains, Phase IV (KMG-V): Genome sequencing to study the core and pangenomes of soil and plant-associated prokaryotes.</title>
        <authorList>
            <person name="Whitman W."/>
        </authorList>
    </citation>
    <scope>NUCLEOTIDE SEQUENCE [LARGE SCALE GENOMIC DNA]</scope>
    <source>
        <strain evidence="4 5">X5P3</strain>
    </source>
</reference>
<name>A0A7W8E8C6_9BACT</name>
<dbReference type="AlphaFoldDB" id="A0A7W8E8C6"/>
<evidence type="ECO:0000256" key="2">
    <source>
        <dbReference type="ARBA" id="ARBA00023150"/>
    </source>
</evidence>
<accession>A0A7W8E8C6</accession>
<evidence type="ECO:0000256" key="3">
    <source>
        <dbReference type="HAMAP-Rule" id="MF_00187"/>
    </source>
</evidence>
<dbReference type="GO" id="GO:0006777">
    <property type="term" value="P:Mo-molybdopterin cofactor biosynthetic process"/>
    <property type="evidence" value="ECO:0007669"/>
    <property type="project" value="UniProtKB-UniRule"/>
</dbReference>
<dbReference type="RefSeq" id="WP_221314263.1">
    <property type="nucleotide sequence ID" value="NZ_JACHIO010000003.1"/>
</dbReference>
<keyword evidence="2 3" id="KW-0501">Molybdenum cofactor biosynthesis</keyword>
<evidence type="ECO:0000313" key="4">
    <source>
        <dbReference type="EMBL" id="MBB5062389.1"/>
    </source>
</evidence>
<evidence type="ECO:0000256" key="1">
    <source>
        <dbReference type="ARBA" id="ARBA00022490"/>
    </source>
</evidence>
<comment type="similarity">
    <text evidence="3">Belongs to the FdhD family.</text>
</comment>
<evidence type="ECO:0000313" key="5">
    <source>
        <dbReference type="Proteomes" id="UP000584867"/>
    </source>
</evidence>
<proteinExistence type="inferred from homology"/>
<dbReference type="HAMAP" id="MF_00187">
    <property type="entry name" value="FdhD"/>
    <property type="match status" value="1"/>
</dbReference>
<protein>
    <recommendedName>
        <fullName evidence="3">Sulfur carrier protein FdhD</fullName>
    </recommendedName>
</protein>
<dbReference type="SUPFAM" id="SSF53927">
    <property type="entry name" value="Cytidine deaminase-like"/>
    <property type="match status" value="1"/>
</dbReference>
<dbReference type="InterPro" id="IPR016193">
    <property type="entry name" value="Cytidine_deaminase-like"/>
</dbReference>
<comment type="subcellular location">
    <subcellularLocation>
        <location evidence="3">Cytoplasm</location>
    </subcellularLocation>
</comment>
<dbReference type="GO" id="GO:0005737">
    <property type="term" value="C:cytoplasm"/>
    <property type="evidence" value="ECO:0007669"/>
    <property type="project" value="UniProtKB-SubCell"/>
</dbReference>
<dbReference type="NCBIfam" id="TIGR00129">
    <property type="entry name" value="fdhD_narQ"/>
    <property type="match status" value="1"/>
</dbReference>
<dbReference type="Gene3D" id="3.40.140.10">
    <property type="entry name" value="Cytidine Deaminase, domain 2"/>
    <property type="match status" value="1"/>
</dbReference>
<comment type="caution">
    <text evidence="4">The sequence shown here is derived from an EMBL/GenBank/DDBJ whole genome shotgun (WGS) entry which is preliminary data.</text>
</comment>
<keyword evidence="1 3" id="KW-0963">Cytoplasm</keyword>
<gene>
    <name evidence="3" type="primary">fdhD</name>
    <name evidence="4" type="ORF">HDF15_000719</name>
</gene>
<sequence>MQILPNDQIPVIEHNRSTAPVSIYRVDSQGSALFPDTLAVEEPLEIQLTYGPRSARTTKSITVTMRTPGHDEELAAGFLLTEGVLEDSAQIVRIDAFSEAASSELSSGSTLPASTPGNIVRVELEPDVEVRTATLERNFYTTSSCGICGKASLLALRSVCPPRRANTLSISAEILYVLPEALRTAQRVFDVTGGLHGAGLFTAEGEFVLSREDVGRHNAVDKLLGAQFLADAIPLRDKMLMLSGRASFELLQKAVMAGIPMVAAVGAPSSLAVQVARDFDVTLIGFLRDRHFNVYHGIEHITGHKMSREVSA</sequence>
<dbReference type="Pfam" id="PF02634">
    <property type="entry name" value="FdhD-NarQ"/>
    <property type="match status" value="1"/>
</dbReference>
<dbReference type="EMBL" id="JACHIO010000003">
    <property type="protein sequence ID" value="MBB5062389.1"/>
    <property type="molecule type" value="Genomic_DNA"/>
</dbReference>
<feature type="active site" description="Cysteine persulfide intermediate" evidence="3">
    <location>
        <position position="145"/>
    </location>
</feature>
<dbReference type="Proteomes" id="UP000584867">
    <property type="component" value="Unassembled WGS sequence"/>
</dbReference>
<dbReference type="Gene3D" id="3.10.20.10">
    <property type="match status" value="1"/>
</dbReference>
<organism evidence="4 5">
    <name type="scientific">Granulicella mallensis</name>
    <dbReference type="NCBI Taxonomy" id="940614"/>
    <lineage>
        <taxon>Bacteria</taxon>
        <taxon>Pseudomonadati</taxon>
        <taxon>Acidobacteriota</taxon>
        <taxon>Terriglobia</taxon>
        <taxon>Terriglobales</taxon>
        <taxon>Acidobacteriaceae</taxon>
        <taxon>Granulicella</taxon>
    </lineage>
</organism>